<reference evidence="7 8" key="1">
    <citation type="journal article" date="2014" name="Genome Biol. Evol.">
        <title>The secreted proteins of Achlya hypogyna and Thraustotheca clavata identify the ancestral oomycete secretome and reveal gene acquisitions by horizontal gene transfer.</title>
        <authorList>
            <person name="Misner I."/>
            <person name="Blouin N."/>
            <person name="Leonard G."/>
            <person name="Richards T.A."/>
            <person name="Lane C.E."/>
        </authorList>
    </citation>
    <scope>NUCLEOTIDE SEQUENCE [LARGE SCALE GENOMIC DNA]</scope>
    <source>
        <strain evidence="7 8">ATCC 34112</strain>
    </source>
</reference>
<evidence type="ECO:0000313" key="8">
    <source>
        <dbReference type="Proteomes" id="UP000243217"/>
    </source>
</evidence>
<feature type="transmembrane region" description="Helical" evidence="5">
    <location>
        <begin position="576"/>
        <end position="597"/>
    </location>
</feature>
<feature type="transmembrane region" description="Helical" evidence="5">
    <location>
        <begin position="37"/>
        <end position="54"/>
    </location>
</feature>
<feature type="transmembrane region" description="Helical" evidence="5">
    <location>
        <begin position="307"/>
        <end position="330"/>
    </location>
</feature>
<feature type="transmembrane region" description="Helical" evidence="5">
    <location>
        <begin position="144"/>
        <end position="164"/>
    </location>
</feature>
<feature type="transmembrane region" description="Helical" evidence="5">
    <location>
        <begin position="552"/>
        <end position="570"/>
    </location>
</feature>
<gene>
    <name evidence="7" type="ORF">THRCLA_09254</name>
</gene>
<feature type="transmembrane region" description="Helical" evidence="5">
    <location>
        <begin position="7"/>
        <end position="25"/>
    </location>
</feature>
<feature type="transmembrane region" description="Helical" evidence="5">
    <location>
        <begin position="61"/>
        <end position="84"/>
    </location>
</feature>
<dbReference type="Proteomes" id="UP000243217">
    <property type="component" value="Unassembled WGS sequence"/>
</dbReference>
<feature type="transmembrane region" description="Helical" evidence="5">
    <location>
        <begin position="336"/>
        <end position="354"/>
    </location>
</feature>
<keyword evidence="2 5" id="KW-0812">Transmembrane</keyword>
<evidence type="ECO:0000256" key="2">
    <source>
        <dbReference type="ARBA" id="ARBA00022692"/>
    </source>
</evidence>
<feature type="transmembrane region" description="Helical" evidence="5">
    <location>
        <begin position="245"/>
        <end position="264"/>
    </location>
</feature>
<evidence type="ECO:0000256" key="5">
    <source>
        <dbReference type="SAM" id="Phobius"/>
    </source>
</evidence>
<dbReference type="GO" id="GO:0055085">
    <property type="term" value="P:transmembrane transport"/>
    <property type="evidence" value="ECO:0007669"/>
    <property type="project" value="InterPro"/>
</dbReference>
<comment type="caution">
    <text evidence="7">The sequence shown here is derived from an EMBL/GenBank/DDBJ whole genome shotgun (WGS) entry which is preliminary data.</text>
</comment>
<protein>
    <submittedName>
        <fullName evidence="7">Amino Acid-Polyamine-Organocation (APC) Family</fullName>
    </submittedName>
</protein>
<accession>A0A1V9YYA9</accession>
<name>A0A1V9YYA9_9STRA</name>
<organism evidence="7 8">
    <name type="scientific">Thraustotheca clavata</name>
    <dbReference type="NCBI Taxonomy" id="74557"/>
    <lineage>
        <taxon>Eukaryota</taxon>
        <taxon>Sar</taxon>
        <taxon>Stramenopiles</taxon>
        <taxon>Oomycota</taxon>
        <taxon>Saprolegniomycetes</taxon>
        <taxon>Saprolegniales</taxon>
        <taxon>Achlyaceae</taxon>
        <taxon>Thraustotheca</taxon>
    </lineage>
</organism>
<dbReference type="AlphaFoldDB" id="A0A1V9YYA9"/>
<keyword evidence="3 5" id="KW-1133">Transmembrane helix</keyword>
<dbReference type="STRING" id="74557.A0A1V9YYA9"/>
<proteinExistence type="predicted"/>
<feature type="transmembrane region" description="Helical" evidence="5">
    <location>
        <begin position="270"/>
        <end position="295"/>
    </location>
</feature>
<dbReference type="Gene3D" id="1.20.1740.10">
    <property type="entry name" value="Amino acid/polyamine transporter I"/>
    <property type="match status" value="1"/>
</dbReference>
<evidence type="ECO:0000259" key="6">
    <source>
        <dbReference type="Pfam" id="PF00324"/>
    </source>
</evidence>
<evidence type="ECO:0000256" key="3">
    <source>
        <dbReference type="ARBA" id="ARBA00022989"/>
    </source>
</evidence>
<feature type="domain" description="Amino acid permease/ SLC12A" evidence="6">
    <location>
        <begin position="33"/>
        <end position="353"/>
    </location>
</feature>
<dbReference type="InterPro" id="IPR004841">
    <property type="entry name" value="AA-permease/SLC12A_dom"/>
</dbReference>
<dbReference type="GO" id="GO:0016020">
    <property type="term" value="C:membrane"/>
    <property type="evidence" value="ECO:0007669"/>
    <property type="project" value="UniProtKB-SubCell"/>
</dbReference>
<feature type="transmembrane region" description="Helical" evidence="5">
    <location>
        <begin position="195"/>
        <end position="213"/>
    </location>
</feature>
<feature type="non-terminal residue" evidence="7">
    <location>
        <position position="629"/>
    </location>
</feature>
<dbReference type="Pfam" id="PF00324">
    <property type="entry name" value="AA_permease"/>
    <property type="match status" value="1"/>
</dbReference>
<evidence type="ECO:0000313" key="7">
    <source>
        <dbReference type="EMBL" id="OQR90633.1"/>
    </source>
</evidence>
<evidence type="ECO:0000256" key="4">
    <source>
        <dbReference type="ARBA" id="ARBA00023136"/>
    </source>
</evidence>
<sequence>MVGFLELLEYIVCTSVSAIFVGNFFTETYNWDSRYEPISWFIFYTVFVGFFSLRGRILWKLVIVFAIICLAPVVLYVCGCAKYSNLSHYGYYLDEDNSTRIWASGDIGSAYFTWLPYTSWAFAGIESLSLVTDMTTSPKVSIPYGMLGAVWALFISSIALIYIVPSLPPGIATTTKAEYHMNAGFYLGYGWSDEVGLWLILPAQVGMAAGFILPAGRLAQALADSSLLPPWLGLKNTSSKSLRRSMTFISTIGFFFCTICYFSPTFEQALQDFFILAATFCYVAQLVGFVLLRTTYKAESNGFKSPFGIIGAVYSGIIFVFMGISIAGGFQGDGGVAAIALLVFMILLTIYYYTICLHRQTISKDEYAAIFRFTIIKFNNLKRKAAIKTYHRPEQKHQLWSAIVSVVRTGNSGRISAANKVSSYGDMLPHLPQAAPPANDDGEFVVLAQRWRLGRQVVFPLLASPTATQQTHPLEAQVSVFGLQTLQSEITLPEVARNRDASTPRSAPKSSAISKVIKVHPQPAANHIPNNAVNCKVEDVAVNDIPPEDRAGAIHVASLGIVAVIGGQYYGWNAAFATGFVPFFVSQILTGIAYVVYMSCTAEICGKIAFSGGSYGLSRVTLGYYCGYM</sequence>
<evidence type="ECO:0000256" key="1">
    <source>
        <dbReference type="ARBA" id="ARBA00004141"/>
    </source>
</evidence>
<feature type="transmembrane region" description="Helical" evidence="5">
    <location>
        <begin position="114"/>
        <end position="132"/>
    </location>
</feature>
<comment type="subcellular location">
    <subcellularLocation>
        <location evidence="1">Membrane</location>
        <topology evidence="1">Multi-pass membrane protein</topology>
    </subcellularLocation>
</comment>
<keyword evidence="4 5" id="KW-0472">Membrane</keyword>
<keyword evidence="8" id="KW-1185">Reference proteome</keyword>
<dbReference type="EMBL" id="JNBS01002508">
    <property type="protein sequence ID" value="OQR90633.1"/>
    <property type="molecule type" value="Genomic_DNA"/>
</dbReference>